<dbReference type="SUPFAM" id="SSF56784">
    <property type="entry name" value="HAD-like"/>
    <property type="match status" value="1"/>
</dbReference>
<dbReference type="Proteomes" id="UP000820977">
    <property type="component" value="Unassembled WGS sequence"/>
</dbReference>
<dbReference type="PANTHER" id="PTHR43611">
    <property type="entry name" value="ALPHA-D-GLUCOSE 1-PHOSPHATE PHOSPHATASE"/>
    <property type="match status" value="1"/>
</dbReference>
<proteinExistence type="predicted"/>
<dbReference type="InterPro" id="IPR036412">
    <property type="entry name" value="HAD-like_sf"/>
</dbReference>
<gene>
    <name evidence="1" type="ORF">HPS54_02845</name>
</gene>
<dbReference type="InterPro" id="IPR006439">
    <property type="entry name" value="HAD-SF_hydro_IA"/>
</dbReference>
<evidence type="ECO:0000313" key="2">
    <source>
        <dbReference type="Proteomes" id="UP000820977"/>
    </source>
</evidence>
<comment type="caution">
    <text evidence="1">The sequence shown here is derived from an EMBL/GenBank/DDBJ whole genome shotgun (WGS) entry which is preliminary data.</text>
</comment>
<evidence type="ECO:0000313" key="1">
    <source>
        <dbReference type="EMBL" id="NPE24468.1"/>
    </source>
</evidence>
<name>A0ABX2B216_9BACT</name>
<dbReference type="PANTHER" id="PTHR43611:SF3">
    <property type="entry name" value="FLAVIN MONONUCLEOTIDE HYDROLASE 1, CHLOROPLATIC"/>
    <property type="match status" value="1"/>
</dbReference>
<dbReference type="InterPro" id="IPR023214">
    <property type="entry name" value="HAD_sf"/>
</dbReference>
<dbReference type="InterPro" id="IPR023198">
    <property type="entry name" value="PGP-like_dom2"/>
</dbReference>
<dbReference type="CDD" id="cd02603">
    <property type="entry name" value="HAD_sEH-N_like"/>
    <property type="match status" value="1"/>
</dbReference>
<keyword evidence="2" id="KW-1185">Reference proteome</keyword>
<dbReference type="Gene3D" id="3.40.50.1000">
    <property type="entry name" value="HAD superfamily/HAD-like"/>
    <property type="match status" value="1"/>
</dbReference>
<dbReference type="Pfam" id="PF00702">
    <property type="entry name" value="Hydrolase"/>
    <property type="match status" value="1"/>
</dbReference>
<sequence length="201" mass="22899">MIRNIIFDFGCVLVDLDKQRCVEAFRKIGAESISAYVDECRQEDLFHDLETGKTGIGEFCDEVRRKAPACTADNDTICNAWNSLLGGIPKRRIEKLVSLKERYRLFVLSNTNPIHWKKAADEYFPMDGMNVDNYFEKVFLSYRMHLIKPDTEIFIRTLAEAGIKAEETLFIDDSAANCRAAATLGISTMHVTCGDEWLDKI</sequence>
<organism evidence="1 2">
    <name type="scientific">Xylanibacter caecicola</name>
    <dbReference type="NCBI Taxonomy" id="2736294"/>
    <lineage>
        <taxon>Bacteria</taxon>
        <taxon>Pseudomonadati</taxon>
        <taxon>Bacteroidota</taxon>
        <taxon>Bacteroidia</taxon>
        <taxon>Bacteroidales</taxon>
        <taxon>Prevotellaceae</taxon>
        <taxon>Xylanibacter</taxon>
    </lineage>
</organism>
<dbReference type="RefSeq" id="WP_172343967.1">
    <property type="nucleotide sequence ID" value="NZ_CASYYZ010000005.1"/>
</dbReference>
<dbReference type="EMBL" id="JABKKJ010000003">
    <property type="protein sequence ID" value="NPE24468.1"/>
    <property type="molecule type" value="Genomic_DNA"/>
</dbReference>
<dbReference type="Gene3D" id="1.10.150.240">
    <property type="entry name" value="Putative phosphatase, domain 2"/>
    <property type="match status" value="1"/>
</dbReference>
<reference evidence="1 2" key="1">
    <citation type="submission" date="2020-05" db="EMBL/GenBank/DDBJ databases">
        <title>Distinct polysaccharide utilization as determinants for interspecies competition between intestinal Prevotella spp.</title>
        <authorList>
            <person name="Galvez E.J.C."/>
            <person name="Iljazovic A."/>
            <person name="Strowig T."/>
        </authorList>
    </citation>
    <scope>NUCLEOTIDE SEQUENCE [LARGE SCALE GENOMIC DNA]</scope>
    <source>
        <strain evidence="1 2">PCHR</strain>
    </source>
</reference>
<protein>
    <submittedName>
        <fullName evidence="1">HAD family phosphatase</fullName>
    </submittedName>
</protein>
<accession>A0ABX2B216</accession>
<dbReference type="NCBIfam" id="TIGR01509">
    <property type="entry name" value="HAD-SF-IA-v3"/>
    <property type="match status" value="1"/>
</dbReference>